<evidence type="ECO:0000313" key="1">
    <source>
        <dbReference type="EMBL" id="GBM03572.1"/>
    </source>
</evidence>
<keyword evidence="2" id="KW-1185">Reference proteome</keyword>
<comment type="caution">
    <text evidence="1">The sequence shown here is derived from an EMBL/GenBank/DDBJ whole genome shotgun (WGS) entry which is preliminary data.</text>
</comment>
<proteinExistence type="predicted"/>
<dbReference type="Proteomes" id="UP000499080">
    <property type="component" value="Unassembled WGS sequence"/>
</dbReference>
<dbReference type="OrthoDB" id="9884289at2759"/>
<sequence>MGNVDEFGPPEYFLTYVIEKPNTRRIFSGINLEPSGTRAKTLPLGHRGPEDHPSSTVGVSCCRVCSAGLALVLDVFGRYCFIQGLHDQRFLPIKFVLKCCIRTPHVTGLLWMKMPPSTLQELFNPLNPARKFQKDDTQVWAINCQQRKEPLFSRKIHSGARNRLSPASVEWGGLRRDRVHRVNSGSVSLNRNSNIYLASKVQI</sequence>
<name>A0A4Y2CGM1_ARAVE</name>
<evidence type="ECO:0000313" key="2">
    <source>
        <dbReference type="Proteomes" id="UP000499080"/>
    </source>
</evidence>
<organism evidence="1 2">
    <name type="scientific">Araneus ventricosus</name>
    <name type="common">Orbweaver spider</name>
    <name type="synonym">Epeira ventricosa</name>
    <dbReference type="NCBI Taxonomy" id="182803"/>
    <lineage>
        <taxon>Eukaryota</taxon>
        <taxon>Metazoa</taxon>
        <taxon>Ecdysozoa</taxon>
        <taxon>Arthropoda</taxon>
        <taxon>Chelicerata</taxon>
        <taxon>Arachnida</taxon>
        <taxon>Araneae</taxon>
        <taxon>Araneomorphae</taxon>
        <taxon>Entelegynae</taxon>
        <taxon>Araneoidea</taxon>
        <taxon>Araneidae</taxon>
        <taxon>Araneus</taxon>
    </lineage>
</organism>
<gene>
    <name evidence="1" type="ORF">AVEN_51045_1</name>
</gene>
<dbReference type="EMBL" id="BGPR01086486">
    <property type="protein sequence ID" value="GBM03572.1"/>
    <property type="molecule type" value="Genomic_DNA"/>
</dbReference>
<reference evidence="1 2" key="1">
    <citation type="journal article" date="2019" name="Sci. Rep.">
        <title>Orb-weaving spider Araneus ventricosus genome elucidates the spidroin gene catalogue.</title>
        <authorList>
            <person name="Kono N."/>
            <person name="Nakamura H."/>
            <person name="Ohtoshi R."/>
            <person name="Moran D.A.P."/>
            <person name="Shinohara A."/>
            <person name="Yoshida Y."/>
            <person name="Fujiwara M."/>
            <person name="Mori M."/>
            <person name="Tomita M."/>
            <person name="Arakawa K."/>
        </authorList>
    </citation>
    <scope>NUCLEOTIDE SEQUENCE [LARGE SCALE GENOMIC DNA]</scope>
</reference>
<accession>A0A4Y2CGM1</accession>
<protein>
    <submittedName>
        <fullName evidence="1">Uncharacterized protein</fullName>
    </submittedName>
</protein>
<dbReference type="AlphaFoldDB" id="A0A4Y2CGM1"/>